<evidence type="ECO:0000313" key="2">
    <source>
        <dbReference type="Proteomes" id="UP000233837"/>
    </source>
</evidence>
<reference evidence="1 2" key="2">
    <citation type="journal article" date="2017" name="Nature">
        <title>The Apostasia genome and the evolution of orchids.</title>
        <authorList>
            <person name="Zhang G.Q."/>
            <person name="Liu K.W."/>
            <person name="Li Z."/>
            <person name="Lohaus R."/>
            <person name="Hsiao Y.Y."/>
            <person name="Niu S.C."/>
            <person name="Wang J.Y."/>
            <person name="Lin Y.C."/>
            <person name="Xu Q."/>
            <person name="Chen L.J."/>
            <person name="Yoshida K."/>
            <person name="Fujiwara S."/>
            <person name="Wang Z.W."/>
            <person name="Zhang Y.Q."/>
            <person name="Mitsuda N."/>
            <person name="Wang M."/>
            <person name="Liu G.H."/>
            <person name="Pecoraro L."/>
            <person name="Huang H.X."/>
            <person name="Xiao X.J."/>
            <person name="Lin M."/>
            <person name="Wu X.Y."/>
            <person name="Wu W.L."/>
            <person name="Chen Y.Y."/>
            <person name="Chang S.B."/>
            <person name="Sakamoto S."/>
            <person name="Ohme-Takagi M."/>
            <person name="Yagi M."/>
            <person name="Zeng S.J."/>
            <person name="Shen C.Y."/>
            <person name="Yeh C.M."/>
            <person name="Luo Y.B."/>
            <person name="Tsai W.C."/>
            <person name="Van de Peer Y."/>
            <person name="Liu Z.J."/>
        </authorList>
    </citation>
    <scope>NUCLEOTIDE SEQUENCE [LARGE SCALE GENOMIC DNA]</scope>
    <source>
        <tissue evidence="1">The whole plant</tissue>
    </source>
</reference>
<evidence type="ECO:0000313" key="1">
    <source>
        <dbReference type="EMBL" id="PKU84447.1"/>
    </source>
</evidence>
<sequence>MGSGWWCTDPASEGRIRLVVDRSSWRGADPTDGVWRKRRISLVKERFHPDKQGRRPSYAQECE</sequence>
<organism evidence="1 2">
    <name type="scientific">Dendrobium catenatum</name>
    <dbReference type="NCBI Taxonomy" id="906689"/>
    <lineage>
        <taxon>Eukaryota</taxon>
        <taxon>Viridiplantae</taxon>
        <taxon>Streptophyta</taxon>
        <taxon>Embryophyta</taxon>
        <taxon>Tracheophyta</taxon>
        <taxon>Spermatophyta</taxon>
        <taxon>Magnoliopsida</taxon>
        <taxon>Liliopsida</taxon>
        <taxon>Asparagales</taxon>
        <taxon>Orchidaceae</taxon>
        <taxon>Epidendroideae</taxon>
        <taxon>Malaxideae</taxon>
        <taxon>Dendrobiinae</taxon>
        <taxon>Dendrobium</taxon>
    </lineage>
</organism>
<accession>A0A2I0X939</accession>
<gene>
    <name evidence="1" type="ORF">MA16_Dca002960</name>
</gene>
<keyword evidence="2" id="KW-1185">Reference proteome</keyword>
<dbReference type="AlphaFoldDB" id="A0A2I0X939"/>
<dbReference type="EMBL" id="KZ502052">
    <property type="protein sequence ID" value="PKU84447.1"/>
    <property type="molecule type" value="Genomic_DNA"/>
</dbReference>
<proteinExistence type="predicted"/>
<dbReference type="Proteomes" id="UP000233837">
    <property type="component" value="Unassembled WGS sequence"/>
</dbReference>
<name>A0A2I0X939_9ASPA</name>
<reference evidence="1 2" key="1">
    <citation type="journal article" date="2016" name="Sci. Rep.">
        <title>The Dendrobium catenatum Lindl. genome sequence provides insights into polysaccharide synthase, floral development and adaptive evolution.</title>
        <authorList>
            <person name="Zhang G.Q."/>
            <person name="Xu Q."/>
            <person name="Bian C."/>
            <person name="Tsai W.C."/>
            <person name="Yeh C.M."/>
            <person name="Liu K.W."/>
            <person name="Yoshida K."/>
            <person name="Zhang L.S."/>
            <person name="Chang S.B."/>
            <person name="Chen F."/>
            <person name="Shi Y."/>
            <person name="Su Y.Y."/>
            <person name="Zhang Y.Q."/>
            <person name="Chen L.J."/>
            <person name="Yin Y."/>
            <person name="Lin M."/>
            <person name="Huang H."/>
            <person name="Deng H."/>
            <person name="Wang Z.W."/>
            <person name="Zhu S.L."/>
            <person name="Zhao X."/>
            <person name="Deng C."/>
            <person name="Niu S.C."/>
            <person name="Huang J."/>
            <person name="Wang M."/>
            <person name="Liu G.H."/>
            <person name="Yang H.J."/>
            <person name="Xiao X.J."/>
            <person name="Hsiao Y.Y."/>
            <person name="Wu W.L."/>
            <person name="Chen Y.Y."/>
            <person name="Mitsuda N."/>
            <person name="Ohme-Takagi M."/>
            <person name="Luo Y.B."/>
            <person name="Van de Peer Y."/>
            <person name="Liu Z.J."/>
        </authorList>
    </citation>
    <scope>NUCLEOTIDE SEQUENCE [LARGE SCALE GENOMIC DNA]</scope>
    <source>
        <tissue evidence="1">The whole plant</tissue>
    </source>
</reference>
<protein>
    <submittedName>
        <fullName evidence="1">Uncharacterized protein</fullName>
    </submittedName>
</protein>